<evidence type="ECO:0000313" key="3">
    <source>
        <dbReference type="Proteomes" id="UP000176273"/>
    </source>
</evidence>
<keyword evidence="1" id="KW-0472">Membrane</keyword>
<keyword evidence="1" id="KW-1133">Transmembrane helix</keyword>
<dbReference type="EMBL" id="MFKH01000009">
    <property type="protein sequence ID" value="OGG37544.1"/>
    <property type="molecule type" value="Genomic_DNA"/>
</dbReference>
<dbReference type="Proteomes" id="UP000176273">
    <property type="component" value="Unassembled WGS sequence"/>
</dbReference>
<protein>
    <submittedName>
        <fullName evidence="2">Uncharacterized protein</fullName>
    </submittedName>
</protein>
<evidence type="ECO:0000313" key="2">
    <source>
        <dbReference type="EMBL" id="OGG37544.1"/>
    </source>
</evidence>
<dbReference type="AlphaFoldDB" id="A0A1F6BKV3"/>
<proteinExistence type="predicted"/>
<evidence type="ECO:0000256" key="1">
    <source>
        <dbReference type="SAM" id="Phobius"/>
    </source>
</evidence>
<sequence>MKSHEEKQEIQVNALSSLNPKMKAVFAAVAVIALGASGAAYYFYSRYATLMEEPQRIAQEDTSKLLERVGRLIVLPVGEEPTIATVSDPEKLKDQAFFANAQIGFKVLIYANAKKAILYDPSGDKIVEVAPVNIGNP</sequence>
<gene>
    <name evidence="2" type="ORF">A2110_02310</name>
</gene>
<comment type="caution">
    <text evidence="2">The sequence shown here is derived from an EMBL/GenBank/DDBJ whole genome shotgun (WGS) entry which is preliminary data.</text>
</comment>
<keyword evidence="1" id="KW-0812">Transmembrane</keyword>
<feature type="transmembrane region" description="Helical" evidence="1">
    <location>
        <begin position="24"/>
        <end position="44"/>
    </location>
</feature>
<reference evidence="2 3" key="1">
    <citation type="journal article" date="2016" name="Nat. Commun.">
        <title>Thousands of microbial genomes shed light on interconnected biogeochemical processes in an aquifer system.</title>
        <authorList>
            <person name="Anantharaman K."/>
            <person name="Brown C.T."/>
            <person name="Hug L.A."/>
            <person name="Sharon I."/>
            <person name="Castelle C.J."/>
            <person name="Probst A.J."/>
            <person name="Thomas B.C."/>
            <person name="Singh A."/>
            <person name="Wilkins M.J."/>
            <person name="Karaoz U."/>
            <person name="Brodie E.L."/>
            <person name="Williams K.H."/>
            <person name="Hubbard S.S."/>
            <person name="Banfield J.F."/>
        </authorList>
    </citation>
    <scope>NUCLEOTIDE SEQUENCE [LARGE SCALE GENOMIC DNA]</scope>
</reference>
<name>A0A1F6BKV3_9BACT</name>
<accession>A0A1F6BKV3</accession>
<organism evidence="2 3">
    <name type="scientific">Candidatus Jorgensenbacteria bacterium GWA1_54_12</name>
    <dbReference type="NCBI Taxonomy" id="1798468"/>
    <lineage>
        <taxon>Bacteria</taxon>
        <taxon>Candidatus Joergenseniibacteriota</taxon>
    </lineage>
</organism>
<dbReference type="STRING" id="1798468.A2110_02310"/>